<reference evidence="2 3" key="1">
    <citation type="journal article" date="2012" name="J. Bacteriol.">
        <title>Genome sequence of Rhizobium grahamii CCGE502, a broad-host-range symbiont with low nodulation competitiveness in Phaseolus vulgaris.</title>
        <authorList>
            <person name="Althabegoiti M.J."/>
            <person name="Lozano L."/>
            <person name="Torres-Tejerizo G."/>
            <person name="Ormeno-Orrillo E."/>
            <person name="Rogel M.A."/>
            <person name="Gonzalez V."/>
            <person name="Martinez-Romero E."/>
        </authorList>
    </citation>
    <scope>NUCLEOTIDE SEQUENCE [LARGE SCALE GENOMIC DNA]</scope>
    <source>
        <strain evidence="2 3">CCGE 502</strain>
    </source>
</reference>
<protein>
    <recommendedName>
        <fullName evidence="4">DUF982 domain-containing protein</fullName>
    </recommendedName>
</protein>
<accession>S3HL51</accession>
<dbReference type="Pfam" id="PF06169">
    <property type="entry name" value="DUF982"/>
    <property type="match status" value="1"/>
</dbReference>
<proteinExistence type="predicted"/>
<dbReference type="Proteomes" id="UP000014411">
    <property type="component" value="Unassembled WGS sequence"/>
</dbReference>
<comment type="caution">
    <text evidence="2">The sequence shown here is derived from an EMBL/GenBank/DDBJ whole genome shotgun (WGS) entry which is preliminary data.</text>
</comment>
<evidence type="ECO:0000313" key="2">
    <source>
        <dbReference type="EMBL" id="EPE99552.1"/>
    </source>
</evidence>
<keyword evidence="3" id="KW-1185">Reference proteome</keyword>
<dbReference type="Gene3D" id="6.10.250.730">
    <property type="match status" value="1"/>
</dbReference>
<dbReference type="EMBL" id="AEYE02000005">
    <property type="protein sequence ID" value="EPE99552.1"/>
    <property type="molecule type" value="Genomic_DNA"/>
</dbReference>
<gene>
    <name evidence="2" type="ORF">RGCCGE502_05195</name>
</gene>
<dbReference type="InterPro" id="IPR010385">
    <property type="entry name" value="DUF982"/>
</dbReference>
<dbReference type="STRING" id="990285.RGCCGE502_05195"/>
<sequence length="102" mass="11378">MLPPMDIRPLGIDIDVRPGGYRVLTSVQQLAQILLDRWPEDEKNDAWEAASIASMRALESRTNAEAARAAFIMAAQAAGIHVNDDADRFTPPPKREKPKKKR</sequence>
<evidence type="ECO:0000256" key="1">
    <source>
        <dbReference type="SAM" id="MobiDB-lite"/>
    </source>
</evidence>
<dbReference type="RefSeq" id="WP_016553112.1">
    <property type="nucleotide sequence ID" value="NZ_AEYE02000005.1"/>
</dbReference>
<dbReference type="AlphaFoldDB" id="S3HL51"/>
<name>S3HL51_9HYPH</name>
<evidence type="ECO:0000313" key="3">
    <source>
        <dbReference type="Proteomes" id="UP000014411"/>
    </source>
</evidence>
<feature type="region of interest" description="Disordered" evidence="1">
    <location>
        <begin position="82"/>
        <end position="102"/>
    </location>
</feature>
<dbReference type="eggNOG" id="ENOG50310CI">
    <property type="taxonomic scope" value="Bacteria"/>
</dbReference>
<evidence type="ECO:0008006" key="4">
    <source>
        <dbReference type="Google" id="ProtNLM"/>
    </source>
</evidence>
<organism evidence="2 3">
    <name type="scientific">Rhizobium grahamii CCGE 502</name>
    <dbReference type="NCBI Taxonomy" id="990285"/>
    <lineage>
        <taxon>Bacteria</taxon>
        <taxon>Pseudomonadati</taxon>
        <taxon>Pseudomonadota</taxon>
        <taxon>Alphaproteobacteria</taxon>
        <taxon>Hyphomicrobiales</taxon>
        <taxon>Rhizobiaceae</taxon>
        <taxon>Rhizobium/Agrobacterium group</taxon>
        <taxon>Rhizobium</taxon>
    </lineage>
</organism>
<dbReference type="HOGENOM" id="CLU_2275191_0_0_5"/>